<feature type="compositionally biased region" description="Gly residues" evidence="1">
    <location>
        <begin position="1"/>
        <end position="10"/>
    </location>
</feature>
<evidence type="ECO:0000256" key="1">
    <source>
        <dbReference type="SAM" id="MobiDB-lite"/>
    </source>
</evidence>
<comment type="caution">
    <text evidence="2">The sequence shown here is derived from an EMBL/GenBank/DDBJ whole genome shotgun (WGS) entry which is preliminary data.</text>
</comment>
<feature type="compositionally biased region" description="Basic and acidic residues" evidence="1">
    <location>
        <begin position="26"/>
        <end position="35"/>
    </location>
</feature>
<gene>
    <name evidence="2" type="ORF">AAT19DRAFT_15760</name>
</gene>
<dbReference type="EMBL" id="LCTV02000008">
    <property type="protein sequence ID" value="PRQ73007.1"/>
    <property type="molecule type" value="Genomic_DNA"/>
</dbReference>
<evidence type="ECO:0000313" key="2">
    <source>
        <dbReference type="EMBL" id="PRQ73007.1"/>
    </source>
</evidence>
<organism evidence="2 3">
    <name type="scientific">Rhodotorula toruloides</name>
    <name type="common">Yeast</name>
    <name type="synonym">Rhodosporidium toruloides</name>
    <dbReference type="NCBI Taxonomy" id="5286"/>
    <lineage>
        <taxon>Eukaryota</taxon>
        <taxon>Fungi</taxon>
        <taxon>Dikarya</taxon>
        <taxon>Basidiomycota</taxon>
        <taxon>Pucciniomycotina</taxon>
        <taxon>Microbotryomycetes</taxon>
        <taxon>Sporidiobolales</taxon>
        <taxon>Sporidiobolaceae</taxon>
        <taxon>Rhodotorula</taxon>
    </lineage>
</organism>
<dbReference type="AlphaFoldDB" id="A0A2T0A4R8"/>
<dbReference type="Proteomes" id="UP000239560">
    <property type="component" value="Unassembled WGS sequence"/>
</dbReference>
<name>A0A2T0A4R8_RHOTO</name>
<protein>
    <submittedName>
        <fullName evidence="2">Uncharacterized protein</fullName>
    </submittedName>
</protein>
<evidence type="ECO:0000313" key="3">
    <source>
        <dbReference type="Proteomes" id="UP000239560"/>
    </source>
</evidence>
<reference evidence="2 3" key="1">
    <citation type="journal article" date="2018" name="Elife">
        <title>Functional genomics of lipid metabolism in the oleaginous yeast Rhodosporidium toruloides.</title>
        <authorList>
            <person name="Coradetti S.T."/>
            <person name="Pinel D."/>
            <person name="Geiselman G."/>
            <person name="Ito M."/>
            <person name="Mondo S."/>
            <person name="Reilly M.C."/>
            <person name="Cheng Y.F."/>
            <person name="Bauer S."/>
            <person name="Grigoriev I."/>
            <person name="Gladden J.M."/>
            <person name="Simmons B.A."/>
            <person name="Brem R."/>
            <person name="Arkin A.P."/>
            <person name="Skerker J.M."/>
        </authorList>
    </citation>
    <scope>NUCLEOTIDE SEQUENCE [LARGE SCALE GENOMIC DNA]</scope>
    <source>
        <strain evidence="2 3">NBRC 0880</strain>
    </source>
</reference>
<proteinExistence type="predicted"/>
<sequence>MERSGMGRGSCGSLRRGASSRRRRLTVQDRKREINQHCARPVRKKRERVRGEEADYSACLTNGCQLRASLEKMDGEGDGPADDADSRWGCCVSGWERVELAQAGWLSRIASRRHRGERGWLARLSTSPVKLSSCAVGRLILEEAVELLPLLLATSSTRSTSDEMLLRLRGS</sequence>
<accession>A0A2T0A4R8</accession>
<feature type="region of interest" description="Disordered" evidence="1">
    <location>
        <begin position="1"/>
        <end position="44"/>
    </location>
</feature>